<dbReference type="AlphaFoldDB" id="A0A7C9DMP7"/>
<dbReference type="EMBL" id="GISG01134337">
    <property type="protein sequence ID" value="MBA4643605.1"/>
    <property type="molecule type" value="Transcribed_RNA"/>
</dbReference>
<reference evidence="1" key="2">
    <citation type="submission" date="2020-07" db="EMBL/GenBank/DDBJ databases">
        <authorList>
            <person name="Vera ALvarez R."/>
            <person name="Arias-Moreno D.M."/>
            <person name="Jimenez-Jacinto V."/>
            <person name="Jimenez-Bremont J.F."/>
            <person name="Swaminathan K."/>
            <person name="Moose S.P."/>
            <person name="Guerrero-Gonzalez M.L."/>
            <person name="Marino-Ramirez L."/>
            <person name="Landsman D."/>
            <person name="Rodriguez-Kessler M."/>
            <person name="Delgado-Sanchez P."/>
        </authorList>
    </citation>
    <scope>NUCLEOTIDE SEQUENCE</scope>
    <source>
        <tissue evidence="1">Cladode</tissue>
    </source>
</reference>
<name>A0A7C9DMP7_OPUST</name>
<organism evidence="1">
    <name type="scientific">Opuntia streptacantha</name>
    <name type="common">Prickly pear cactus</name>
    <name type="synonym">Opuntia cardona</name>
    <dbReference type="NCBI Taxonomy" id="393608"/>
    <lineage>
        <taxon>Eukaryota</taxon>
        <taxon>Viridiplantae</taxon>
        <taxon>Streptophyta</taxon>
        <taxon>Embryophyta</taxon>
        <taxon>Tracheophyta</taxon>
        <taxon>Spermatophyta</taxon>
        <taxon>Magnoliopsida</taxon>
        <taxon>eudicotyledons</taxon>
        <taxon>Gunneridae</taxon>
        <taxon>Pentapetalae</taxon>
        <taxon>Caryophyllales</taxon>
        <taxon>Cactineae</taxon>
        <taxon>Cactaceae</taxon>
        <taxon>Opuntioideae</taxon>
        <taxon>Opuntia</taxon>
    </lineage>
</organism>
<evidence type="ECO:0000313" key="1">
    <source>
        <dbReference type="EMBL" id="MBA4643605.1"/>
    </source>
</evidence>
<reference evidence="1" key="1">
    <citation type="journal article" date="2013" name="J. Plant Res.">
        <title>Effect of fungi and light on seed germination of three Opuntia species from semiarid lands of central Mexico.</title>
        <authorList>
            <person name="Delgado-Sanchez P."/>
            <person name="Jimenez-Bremont J.F."/>
            <person name="Guerrero-Gonzalez Mde L."/>
            <person name="Flores J."/>
        </authorList>
    </citation>
    <scope>NUCLEOTIDE SEQUENCE</scope>
    <source>
        <tissue evidence="1">Cladode</tissue>
    </source>
</reference>
<accession>A0A7C9DMP7</accession>
<proteinExistence type="predicted"/>
<sequence length="109" mass="12675">MFSWVIMPSIQIFLGFLPNFVWTEGSHFFLWQRQITNIVNSPSGKAHNIRKFISASLNFFLKTIFQSIQHLFSTFMKPNQLRTFLQIQSQVFILLISLSLPVSLSPTHT</sequence>
<protein>
    <submittedName>
        <fullName evidence="1">Uncharacterized protein</fullName>
    </submittedName>
</protein>